<protein>
    <submittedName>
        <fullName evidence="2">Uncharacterized protein</fullName>
    </submittedName>
</protein>
<accession>A0A5N6RF92</accession>
<feature type="compositionally biased region" description="Basic and acidic residues" evidence="1">
    <location>
        <begin position="40"/>
        <end position="53"/>
    </location>
</feature>
<dbReference type="Proteomes" id="UP000327013">
    <property type="component" value="Chromosome 6"/>
</dbReference>
<organism evidence="2 3">
    <name type="scientific">Carpinus fangiana</name>
    <dbReference type="NCBI Taxonomy" id="176857"/>
    <lineage>
        <taxon>Eukaryota</taxon>
        <taxon>Viridiplantae</taxon>
        <taxon>Streptophyta</taxon>
        <taxon>Embryophyta</taxon>
        <taxon>Tracheophyta</taxon>
        <taxon>Spermatophyta</taxon>
        <taxon>Magnoliopsida</taxon>
        <taxon>eudicotyledons</taxon>
        <taxon>Gunneridae</taxon>
        <taxon>Pentapetalae</taxon>
        <taxon>rosids</taxon>
        <taxon>fabids</taxon>
        <taxon>Fagales</taxon>
        <taxon>Betulaceae</taxon>
        <taxon>Carpinus</taxon>
    </lineage>
</organism>
<name>A0A5N6RF92_9ROSI</name>
<reference evidence="2 3" key="1">
    <citation type="submission" date="2019-06" db="EMBL/GenBank/DDBJ databases">
        <title>A chromosomal-level reference genome of Carpinus fangiana (Coryloideae, Betulaceae).</title>
        <authorList>
            <person name="Yang X."/>
            <person name="Wang Z."/>
            <person name="Zhang L."/>
            <person name="Hao G."/>
            <person name="Liu J."/>
            <person name="Yang Y."/>
        </authorList>
    </citation>
    <scope>NUCLEOTIDE SEQUENCE [LARGE SCALE GENOMIC DNA]</scope>
    <source>
        <strain evidence="2">Cfa_2016G</strain>
        <tissue evidence="2">Leaf</tissue>
    </source>
</reference>
<sequence length="112" mass="12765">MSFKGDPKRCFILRSPKGRVFRPRADPIHRIPSHWRRGARREPGPDWRMGQDGRKADKDAFAFLELNDGSCLRNLQVIMDAAMADLSSLVRGRQWRTEAASCWDQAEGGAPR</sequence>
<evidence type="ECO:0000313" key="3">
    <source>
        <dbReference type="Proteomes" id="UP000327013"/>
    </source>
</evidence>
<feature type="region of interest" description="Disordered" evidence="1">
    <location>
        <begin position="31"/>
        <end position="53"/>
    </location>
</feature>
<evidence type="ECO:0000256" key="1">
    <source>
        <dbReference type="SAM" id="MobiDB-lite"/>
    </source>
</evidence>
<dbReference type="OrthoDB" id="1113414at2759"/>
<gene>
    <name evidence="2" type="ORF">FH972_015859</name>
</gene>
<dbReference type="AlphaFoldDB" id="A0A5N6RF92"/>
<dbReference type="EMBL" id="CM017326">
    <property type="protein sequence ID" value="KAE8077284.1"/>
    <property type="molecule type" value="Genomic_DNA"/>
</dbReference>
<keyword evidence="3" id="KW-1185">Reference proteome</keyword>
<proteinExistence type="predicted"/>
<evidence type="ECO:0000313" key="2">
    <source>
        <dbReference type="EMBL" id="KAE8077284.1"/>
    </source>
</evidence>